<sequence length="115" mass="12223">MIRYLPILMLAFGLLLLSASFASAQTPGESFSKQNNFCADASARIDAGLAPTAKLGRCWKQMGLGILVPGCQLHAQLVSVTQPPIPDADRSWPAPMDLMAEDGPPPLLEIPPPQA</sequence>
<evidence type="ECO:0000313" key="4">
    <source>
        <dbReference type="Proteomes" id="UP001163882"/>
    </source>
</evidence>
<keyword evidence="4" id="KW-1185">Reference proteome</keyword>
<protein>
    <recommendedName>
        <fullName evidence="5">Secreted protein</fullName>
    </recommendedName>
</protein>
<evidence type="ECO:0000256" key="2">
    <source>
        <dbReference type="SAM" id="SignalP"/>
    </source>
</evidence>
<keyword evidence="2" id="KW-0732">Signal</keyword>
<feature type="chain" id="PRO_5047548468" description="Secreted protein" evidence="2">
    <location>
        <begin position="25"/>
        <end position="115"/>
    </location>
</feature>
<feature type="compositionally biased region" description="Pro residues" evidence="1">
    <location>
        <begin position="103"/>
        <end position="115"/>
    </location>
</feature>
<evidence type="ECO:0000256" key="1">
    <source>
        <dbReference type="SAM" id="MobiDB-lite"/>
    </source>
</evidence>
<proteinExistence type="predicted"/>
<name>A0ABY6IQL4_9HYPH</name>
<organism evidence="3 4">
    <name type="scientific">Pelagibacterium flavum</name>
    <dbReference type="NCBI Taxonomy" id="2984530"/>
    <lineage>
        <taxon>Bacteria</taxon>
        <taxon>Pseudomonadati</taxon>
        <taxon>Pseudomonadota</taxon>
        <taxon>Alphaproteobacteria</taxon>
        <taxon>Hyphomicrobiales</taxon>
        <taxon>Devosiaceae</taxon>
        <taxon>Pelagibacterium</taxon>
    </lineage>
</organism>
<dbReference type="EMBL" id="CP107716">
    <property type="protein sequence ID" value="UYQ71602.1"/>
    <property type="molecule type" value="Genomic_DNA"/>
</dbReference>
<evidence type="ECO:0008006" key="5">
    <source>
        <dbReference type="Google" id="ProtNLM"/>
    </source>
</evidence>
<dbReference type="Proteomes" id="UP001163882">
    <property type="component" value="Chromosome"/>
</dbReference>
<feature type="region of interest" description="Disordered" evidence="1">
    <location>
        <begin position="86"/>
        <end position="115"/>
    </location>
</feature>
<feature type="signal peptide" evidence="2">
    <location>
        <begin position="1"/>
        <end position="24"/>
    </location>
</feature>
<dbReference type="RefSeq" id="WP_264225252.1">
    <property type="nucleotide sequence ID" value="NZ_CP107716.1"/>
</dbReference>
<evidence type="ECO:0000313" key="3">
    <source>
        <dbReference type="EMBL" id="UYQ71602.1"/>
    </source>
</evidence>
<reference evidence="3" key="1">
    <citation type="submission" date="2022-10" db="EMBL/GenBank/DDBJ databases">
        <title>YIM 151497 complete genome.</title>
        <authorList>
            <person name="Chen X."/>
        </authorList>
    </citation>
    <scope>NUCLEOTIDE SEQUENCE</scope>
    <source>
        <strain evidence="3">YIM 151497</strain>
    </source>
</reference>
<gene>
    <name evidence="3" type="ORF">OF122_16390</name>
</gene>
<accession>A0ABY6IQL4</accession>